<dbReference type="PANTHER" id="PTHR24221">
    <property type="entry name" value="ATP-BINDING CASSETTE SUB-FAMILY B"/>
    <property type="match status" value="1"/>
</dbReference>
<keyword evidence="4 5" id="KW-0472">Membrane</keyword>
<proteinExistence type="predicted"/>
<dbReference type="GO" id="GO:0005524">
    <property type="term" value="F:ATP binding"/>
    <property type="evidence" value="ECO:0007669"/>
    <property type="project" value="InterPro"/>
</dbReference>
<dbReference type="Pfam" id="PF00664">
    <property type="entry name" value="ABC_membrane"/>
    <property type="match status" value="1"/>
</dbReference>
<evidence type="ECO:0000256" key="2">
    <source>
        <dbReference type="ARBA" id="ARBA00022692"/>
    </source>
</evidence>
<gene>
    <name evidence="7" type="ORF">SCUD_LOCUS6142</name>
</gene>
<dbReference type="GO" id="GO:0140359">
    <property type="term" value="F:ABC-type transporter activity"/>
    <property type="evidence" value="ECO:0007669"/>
    <property type="project" value="InterPro"/>
</dbReference>
<evidence type="ECO:0000256" key="3">
    <source>
        <dbReference type="ARBA" id="ARBA00022989"/>
    </source>
</evidence>
<keyword evidence="8" id="KW-1185">Reference proteome</keyword>
<dbReference type="SUPFAM" id="SSF90123">
    <property type="entry name" value="ABC transporter transmembrane region"/>
    <property type="match status" value="1"/>
</dbReference>
<reference evidence="9" key="1">
    <citation type="submission" date="2016-06" db="UniProtKB">
        <authorList>
            <consortium name="WormBaseParasite"/>
        </authorList>
    </citation>
    <scope>IDENTIFICATION</scope>
</reference>
<dbReference type="STRING" id="6186.A0A183JTV1"/>
<dbReference type="EMBL" id="UZAK01012267">
    <property type="protein sequence ID" value="VDP01199.1"/>
    <property type="molecule type" value="Genomic_DNA"/>
</dbReference>
<keyword evidence="2 5" id="KW-0812">Transmembrane</keyword>
<dbReference type="InterPro" id="IPR039421">
    <property type="entry name" value="Type_1_exporter"/>
</dbReference>
<evidence type="ECO:0000313" key="8">
    <source>
        <dbReference type="Proteomes" id="UP000279833"/>
    </source>
</evidence>
<evidence type="ECO:0000256" key="5">
    <source>
        <dbReference type="SAM" id="Phobius"/>
    </source>
</evidence>
<evidence type="ECO:0000313" key="9">
    <source>
        <dbReference type="WBParaSite" id="SCUD_0000614101-mRNA-1"/>
    </source>
</evidence>
<dbReference type="Gene3D" id="1.20.1560.10">
    <property type="entry name" value="ABC transporter type 1, transmembrane domain"/>
    <property type="match status" value="1"/>
</dbReference>
<organism evidence="9">
    <name type="scientific">Schistosoma curassoni</name>
    <dbReference type="NCBI Taxonomy" id="6186"/>
    <lineage>
        <taxon>Eukaryota</taxon>
        <taxon>Metazoa</taxon>
        <taxon>Spiralia</taxon>
        <taxon>Lophotrochozoa</taxon>
        <taxon>Platyhelminthes</taxon>
        <taxon>Trematoda</taxon>
        <taxon>Digenea</taxon>
        <taxon>Strigeidida</taxon>
        <taxon>Schistosomatoidea</taxon>
        <taxon>Schistosomatidae</taxon>
        <taxon>Schistosoma</taxon>
    </lineage>
</organism>
<dbReference type="InterPro" id="IPR011527">
    <property type="entry name" value="ABC1_TM_dom"/>
</dbReference>
<dbReference type="PROSITE" id="PS50929">
    <property type="entry name" value="ABC_TM1F"/>
    <property type="match status" value="1"/>
</dbReference>
<protein>
    <submittedName>
        <fullName evidence="9">ABC transmembrane type-1 domain-containing protein</fullName>
    </submittedName>
</protein>
<accession>A0A183JTV1</accession>
<reference evidence="7 8" key="2">
    <citation type="submission" date="2018-11" db="EMBL/GenBank/DDBJ databases">
        <authorList>
            <consortium name="Pathogen Informatics"/>
        </authorList>
    </citation>
    <scope>NUCLEOTIDE SEQUENCE [LARGE SCALE GENOMIC DNA]</scope>
    <source>
        <strain evidence="7">Dakar</strain>
        <strain evidence="8">Dakar, Senegal</strain>
    </source>
</reference>
<evidence type="ECO:0000313" key="7">
    <source>
        <dbReference type="EMBL" id="VDP01199.1"/>
    </source>
</evidence>
<dbReference type="PANTHER" id="PTHR24221:SF503">
    <property type="entry name" value="MITOCHONDRIAL POTASSIUM CHANNEL ATP-BINDING SUBUNIT"/>
    <property type="match status" value="1"/>
</dbReference>
<feature type="transmembrane region" description="Helical" evidence="5">
    <location>
        <begin position="59"/>
        <end position="83"/>
    </location>
</feature>
<name>A0A183JTV1_9TREM</name>
<comment type="subcellular location">
    <subcellularLocation>
        <location evidence="1">Membrane</location>
        <topology evidence="1">Multi-pass membrane protein</topology>
    </subcellularLocation>
</comment>
<keyword evidence="3 5" id="KW-1133">Transmembrane helix</keyword>
<dbReference type="WBParaSite" id="SCUD_0000614101-mRNA-1">
    <property type="protein sequence ID" value="SCUD_0000614101-mRNA-1"/>
    <property type="gene ID" value="SCUD_0000614101"/>
</dbReference>
<feature type="domain" description="ABC transmembrane type-1" evidence="6">
    <location>
        <begin position="1"/>
        <end position="84"/>
    </location>
</feature>
<evidence type="ECO:0000256" key="4">
    <source>
        <dbReference type="ARBA" id="ARBA00023136"/>
    </source>
</evidence>
<dbReference type="InterPro" id="IPR036640">
    <property type="entry name" value="ABC1_TM_sf"/>
</dbReference>
<feature type="transmembrane region" description="Helical" evidence="5">
    <location>
        <begin position="33"/>
        <end position="53"/>
    </location>
</feature>
<dbReference type="Proteomes" id="UP000279833">
    <property type="component" value="Unassembled WGS sequence"/>
</dbReference>
<sequence>MAWHDKPENNPGILSFILTSDANKVNTFCGTSLGRLIESAILVIFSLTIAFVYNWKLTLVVLVFSPVTILSSYLQVCILIIIYS</sequence>
<dbReference type="GO" id="GO:0016020">
    <property type="term" value="C:membrane"/>
    <property type="evidence" value="ECO:0007669"/>
    <property type="project" value="UniProtKB-SubCell"/>
</dbReference>
<evidence type="ECO:0000256" key="1">
    <source>
        <dbReference type="ARBA" id="ARBA00004141"/>
    </source>
</evidence>
<dbReference type="AlphaFoldDB" id="A0A183JTV1"/>
<evidence type="ECO:0000259" key="6">
    <source>
        <dbReference type="PROSITE" id="PS50929"/>
    </source>
</evidence>